<accession>A0A1C4V645</accession>
<dbReference type="EMBL" id="LT607413">
    <property type="protein sequence ID" value="SCE79406.1"/>
    <property type="molecule type" value="Genomic_DNA"/>
</dbReference>
<sequence>MAIWAPTTYGAGWAGGGGGGQQPLIVVDSLDEARARVSGVDEVRTDEYEVTFLIRGGSGGVRSATFVLLPENAGELHILGPLAELSVRGSGTVVVPGQPQGTVLGPELFIRAANVRVDGPALEFARRPDGRVSGGSAEPSVVIEATSSLQLPHAASQLPVDGELEFRVPSTIKLSYPWVAFRAELVEDENPDQKVIRFLNKLMNLTRSHGHTGERGVYIKKFEGRQPFLPAEFNKAIQVLVEENVVRRDGYMVFLRDEWEAHRYSGKALKGQRQLHEVWNIWAPVAKLIEQRIAG</sequence>
<evidence type="ECO:0000313" key="2">
    <source>
        <dbReference type="Proteomes" id="UP000198253"/>
    </source>
</evidence>
<proteinExistence type="predicted"/>
<name>A0A1C4V645_MICEC</name>
<reference evidence="2" key="1">
    <citation type="submission" date="2016-06" db="EMBL/GenBank/DDBJ databases">
        <authorList>
            <person name="Varghese N."/>
            <person name="Submissions Spin"/>
        </authorList>
    </citation>
    <scope>NUCLEOTIDE SEQUENCE [LARGE SCALE GENOMIC DNA]</scope>
    <source>
        <strain evidence="2">DSM 43816</strain>
    </source>
</reference>
<dbReference type="Proteomes" id="UP000198253">
    <property type="component" value="Chromosome I"/>
</dbReference>
<evidence type="ECO:0000313" key="1">
    <source>
        <dbReference type="EMBL" id="SCE79406.1"/>
    </source>
</evidence>
<gene>
    <name evidence="1" type="ORF">GA0070618_0981</name>
</gene>
<protein>
    <submittedName>
        <fullName evidence="1">Uncharacterized protein</fullName>
    </submittedName>
</protein>
<organism evidence="1 2">
    <name type="scientific">Micromonospora echinospora</name>
    <name type="common">Micromonospora purpurea</name>
    <dbReference type="NCBI Taxonomy" id="1877"/>
    <lineage>
        <taxon>Bacteria</taxon>
        <taxon>Bacillati</taxon>
        <taxon>Actinomycetota</taxon>
        <taxon>Actinomycetes</taxon>
        <taxon>Micromonosporales</taxon>
        <taxon>Micromonosporaceae</taxon>
        <taxon>Micromonospora</taxon>
    </lineage>
</organism>
<dbReference type="AlphaFoldDB" id="A0A1C4V645"/>
<keyword evidence="2" id="KW-1185">Reference proteome</keyword>
<dbReference type="InParanoid" id="A0A1C4V645"/>